<dbReference type="GO" id="GO:0016020">
    <property type="term" value="C:membrane"/>
    <property type="evidence" value="ECO:0007669"/>
    <property type="project" value="UniProtKB-SubCell"/>
</dbReference>
<feature type="transmembrane region" description="Helical" evidence="8">
    <location>
        <begin position="338"/>
        <end position="358"/>
    </location>
</feature>
<comment type="similarity">
    <text evidence="2">Belongs to the amino acid-polyamine-organocation (APC) superfamily. Spore germination protein (SGP) (TC 2.A.3.9) family.</text>
</comment>
<organism evidence="9 10">
    <name type="scientific">Cohnella faecalis</name>
    <dbReference type="NCBI Taxonomy" id="2315694"/>
    <lineage>
        <taxon>Bacteria</taxon>
        <taxon>Bacillati</taxon>
        <taxon>Bacillota</taxon>
        <taxon>Bacilli</taxon>
        <taxon>Bacillales</taxon>
        <taxon>Paenibacillaceae</taxon>
        <taxon>Cohnella</taxon>
    </lineage>
</organism>
<dbReference type="Proteomes" id="UP000266340">
    <property type="component" value="Unassembled WGS sequence"/>
</dbReference>
<feature type="transmembrane region" description="Helical" evidence="8">
    <location>
        <begin position="115"/>
        <end position="134"/>
    </location>
</feature>
<evidence type="ECO:0000256" key="1">
    <source>
        <dbReference type="ARBA" id="ARBA00004141"/>
    </source>
</evidence>
<proteinExistence type="inferred from homology"/>
<evidence type="ECO:0000256" key="2">
    <source>
        <dbReference type="ARBA" id="ARBA00007998"/>
    </source>
</evidence>
<comment type="subcellular location">
    <subcellularLocation>
        <location evidence="1">Membrane</location>
        <topology evidence="1">Multi-pass membrane protein</topology>
    </subcellularLocation>
</comment>
<evidence type="ECO:0000256" key="8">
    <source>
        <dbReference type="SAM" id="Phobius"/>
    </source>
</evidence>
<dbReference type="OrthoDB" id="1891864at2"/>
<keyword evidence="3" id="KW-0813">Transport</keyword>
<keyword evidence="5 8" id="KW-0812">Transmembrane</keyword>
<dbReference type="Pfam" id="PF03845">
    <property type="entry name" value="Spore_permease"/>
    <property type="match status" value="1"/>
</dbReference>
<accession>A0A398D2H7</accession>
<feature type="transmembrane region" description="Helical" evidence="8">
    <location>
        <begin position="36"/>
        <end position="57"/>
    </location>
</feature>
<dbReference type="GO" id="GO:0009847">
    <property type="term" value="P:spore germination"/>
    <property type="evidence" value="ECO:0007669"/>
    <property type="project" value="InterPro"/>
</dbReference>
<keyword evidence="4" id="KW-0309">Germination</keyword>
<evidence type="ECO:0000313" key="10">
    <source>
        <dbReference type="Proteomes" id="UP000266340"/>
    </source>
</evidence>
<evidence type="ECO:0000256" key="4">
    <source>
        <dbReference type="ARBA" id="ARBA00022544"/>
    </source>
</evidence>
<dbReference type="RefSeq" id="WP_119147506.1">
    <property type="nucleotide sequence ID" value="NZ_JBHSOV010000005.1"/>
</dbReference>
<feature type="transmembrane region" description="Helical" evidence="8">
    <location>
        <begin position="305"/>
        <end position="326"/>
    </location>
</feature>
<feature type="transmembrane region" description="Helical" evidence="8">
    <location>
        <begin position="269"/>
        <end position="293"/>
    </location>
</feature>
<keyword evidence="7 8" id="KW-0472">Membrane</keyword>
<evidence type="ECO:0000256" key="6">
    <source>
        <dbReference type="ARBA" id="ARBA00022989"/>
    </source>
</evidence>
<feature type="transmembrane region" description="Helical" evidence="8">
    <location>
        <begin position="12"/>
        <end position="30"/>
    </location>
</feature>
<dbReference type="NCBIfam" id="TIGR00912">
    <property type="entry name" value="2A0309"/>
    <property type="match status" value="1"/>
</dbReference>
<keyword evidence="10" id="KW-1185">Reference proteome</keyword>
<keyword evidence="6 8" id="KW-1133">Transmembrane helix</keyword>
<protein>
    <submittedName>
        <fullName evidence="9">Spore gernimation protein KB</fullName>
    </submittedName>
</protein>
<feature type="transmembrane region" description="Helical" evidence="8">
    <location>
        <begin position="219"/>
        <end position="241"/>
    </location>
</feature>
<sequence>MEKAKLGVSQLFALICLFEFGSAIVVGLGMQAKQDAWLAILIGMIGGMALFAVYNSLFRLHPEIPLTGYIPKIVGVWIGYPLSVAYILYFMYIAARVLRDLGALLLTSKLDRTPMSVINLMIILIVIYAIVLGIETLGRAGEFFLAVMILCLVAGAVSAFASGIIHPENLAPVLENGWKLVLTTAFPLTLTFPFGEMIVFTMLLPYLNQPARSAKTGMTALLSCGLILGFIRAVDISVLGLQKAGTSLFPLLETLSKVNIGNVIQRLDAIVIMILVIGGFFKIAVFTYAAALGISHTFKLRNRSLLAIFVGLAVWVASLFIARNVLEHLETGLSIVPFYLHLPLQAGIPVLLLVLAWIRTKMGMR</sequence>
<dbReference type="PANTHER" id="PTHR34975:SF2">
    <property type="entry name" value="SPORE GERMINATION PROTEIN A2"/>
    <property type="match status" value="1"/>
</dbReference>
<dbReference type="AlphaFoldDB" id="A0A398D2H7"/>
<evidence type="ECO:0000256" key="7">
    <source>
        <dbReference type="ARBA" id="ARBA00023136"/>
    </source>
</evidence>
<dbReference type="EMBL" id="QXJM01000014">
    <property type="protein sequence ID" value="RIE05274.1"/>
    <property type="molecule type" value="Genomic_DNA"/>
</dbReference>
<reference evidence="9 10" key="1">
    <citation type="submission" date="2018-09" db="EMBL/GenBank/DDBJ databases">
        <title>Cohnella cavernae sp. nov., isolated from a karst cave.</title>
        <authorList>
            <person name="Zhu H."/>
        </authorList>
    </citation>
    <scope>NUCLEOTIDE SEQUENCE [LARGE SCALE GENOMIC DNA]</scope>
    <source>
        <strain evidence="9 10">K2E09-144</strain>
    </source>
</reference>
<feature type="transmembrane region" description="Helical" evidence="8">
    <location>
        <begin position="143"/>
        <end position="165"/>
    </location>
</feature>
<comment type="caution">
    <text evidence="9">The sequence shown here is derived from an EMBL/GenBank/DDBJ whole genome shotgun (WGS) entry which is preliminary data.</text>
</comment>
<name>A0A398D2H7_9BACL</name>
<dbReference type="InterPro" id="IPR004761">
    <property type="entry name" value="Spore_GerAB"/>
</dbReference>
<feature type="transmembrane region" description="Helical" evidence="8">
    <location>
        <begin position="69"/>
        <end position="95"/>
    </location>
</feature>
<evidence type="ECO:0000256" key="5">
    <source>
        <dbReference type="ARBA" id="ARBA00022692"/>
    </source>
</evidence>
<evidence type="ECO:0000313" key="9">
    <source>
        <dbReference type="EMBL" id="RIE05274.1"/>
    </source>
</evidence>
<dbReference type="PANTHER" id="PTHR34975">
    <property type="entry name" value="SPORE GERMINATION PROTEIN A2"/>
    <property type="match status" value="1"/>
</dbReference>
<feature type="transmembrane region" description="Helical" evidence="8">
    <location>
        <begin position="185"/>
        <end position="207"/>
    </location>
</feature>
<gene>
    <name evidence="9" type="ORF">D3H35_01780</name>
</gene>
<evidence type="ECO:0000256" key="3">
    <source>
        <dbReference type="ARBA" id="ARBA00022448"/>
    </source>
</evidence>